<proteinExistence type="predicted"/>
<reference evidence="2" key="1">
    <citation type="submission" date="2022-11" db="UniProtKB">
        <authorList>
            <consortium name="WormBaseParasite"/>
        </authorList>
    </citation>
    <scope>IDENTIFICATION</scope>
</reference>
<organism evidence="1 2">
    <name type="scientific">Panagrolaimus sp. ES5</name>
    <dbReference type="NCBI Taxonomy" id="591445"/>
    <lineage>
        <taxon>Eukaryota</taxon>
        <taxon>Metazoa</taxon>
        <taxon>Ecdysozoa</taxon>
        <taxon>Nematoda</taxon>
        <taxon>Chromadorea</taxon>
        <taxon>Rhabditida</taxon>
        <taxon>Tylenchina</taxon>
        <taxon>Panagrolaimomorpha</taxon>
        <taxon>Panagrolaimoidea</taxon>
        <taxon>Panagrolaimidae</taxon>
        <taxon>Panagrolaimus</taxon>
    </lineage>
</organism>
<protein>
    <submittedName>
        <fullName evidence="2">Uncharacterized protein</fullName>
    </submittedName>
</protein>
<dbReference type="WBParaSite" id="ES5_v2.g8350.t1">
    <property type="protein sequence ID" value="ES5_v2.g8350.t1"/>
    <property type="gene ID" value="ES5_v2.g8350"/>
</dbReference>
<name>A0AC34GUP4_9BILA</name>
<sequence length="72" mass="8596">MAFFAQRRKKEGKLMKAPIKKRPKKYILKILKKNDAWLSTPTQKLLQFLAQHLCWLGCSYKKQRAIDTLNKY</sequence>
<evidence type="ECO:0000313" key="1">
    <source>
        <dbReference type="Proteomes" id="UP000887579"/>
    </source>
</evidence>
<accession>A0AC34GUP4</accession>
<dbReference type="Proteomes" id="UP000887579">
    <property type="component" value="Unplaced"/>
</dbReference>
<evidence type="ECO:0000313" key="2">
    <source>
        <dbReference type="WBParaSite" id="ES5_v2.g8350.t1"/>
    </source>
</evidence>